<feature type="coiled-coil region" evidence="1">
    <location>
        <begin position="6"/>
        <end position="33"/>
    </location>
</feature>
<keyword evidence="3" id="KW-1185">Reference proteome</keyword>
<evidence type="ECO:0000256" key="1">
    <source>
        <dbReference type="SAM" id="Coils"/>
    </source>
</evidence>
<evidence type="ECO:0000313" key="2">
    <source>
        <dbReference type="EMBL" id="KAH3803179.1"/>
    </source>
</evidence>
<accession>A0A9D4JB73</accession>
<proteinExistence type="predicted"/>
<comment type="caution">
    <text evidence="2">The sequence shown here is derived from an EMBL/GenBank/DDBJ whole genome shotgun (WGS) entry which is preliminary data.</text>
</comment>
<evidence type="ECO:0000313" key="3">
    <source>
        <dbReference type="Proteomes" id="UP000828390"/>
    </source>
</evidence>
<organism evidence="2 3">
    <name type="scientific">Dreissena polymorpha</name>
    <name type="common">Zebra mussel</name>
    <name type="synonym">Mytilus polymorpha</name>
    <dbReference type="NCBI Taxonomy" id="45954"/>
    <lineage>
        <taxon>Eukaryota</taxon>
        <taxon>Metazoa</taxon>
        <taxon>Spiralia</taxon>
        <taxon>Lophotrochozoa</taxon>
        <taxon>Mollusca</taxon>
        <taxon>Bivalvia</taxon>
        <taxon>Autobranchia</taxon>
        <taxon>Heteroconchia</taxon>
        <taxon>Euheterodonta</taxon>
        <taxon>Imparidentia</taxon>
        <taxon>Neoheterodontei</taxon>
        <taxon>Myida</taxon>
        <taxon>Dreissenoidea</taxon>
        <taxon>Dreissenidae</taxon>
        <taxon>Dreissena</taxon>
    </lineage>
</organism>
<name>A0A9D4JB73_DREPO</name>
<dbReference type="EMBL" id="JAIWYP010000007">
    <property type="protein sequence ID" value="KAH3803179.1"/>
    <property type="molecule type" value="Genomic_DNA"/>
</dbReference>
<dbReference type="AlphaFoldDB" id="A0A9D4JB73"/>
<dbReference type="Proteomes" id="UP000828390">
    <property type="component" value="Unassembled WGS sequence"/>
</dbReference>
<protein>
    <submittedName>
        <fullName evidence="2">Uncharacterized protein</fullName>
    </submittedName>
</protein>
<reference evidence="2" key="1">
    <citation type="journal article" date="2019" name="bioRxiv">
        <title>The Genome of the Zebra Mussel, Dreissena polymorpha: A Resource for Invasive Species Research.</title>
        <authorList>
            <person name="McCartney M.A."/>
            <person name="Auch B."/>
            <person name="Kono T."/>
            <person name="Mallez S."/>
            <person name="Zhang Y."/>
            <person name="Obille A."/>
            <person name="Becker A."/>
            <person name="Abrahante J.E."/>
            <person name="Garbe J."/>
            <person name="Badalamenti J.P."/>
            <person name="Herman A."/>
            <person name="Mangelson H."/>
            <person name="Liachko I."/>
            <person name="Sullivan S."/>
            <person name="Sone E.D."/>
            <person name="Koren S."/>
            <person name="Silverstein K.A.T."/>
            <person name="Beckman K.B."/>
            <person name="Gohl D.M."/>
        </authorList>
    </citation>
    <scope>NUCLEOTIDE SEQUENCE</scope>
    <source>
        <strain evidence="2">Duluth1</strain>
        <tissue evidence="2">Whole animal</tissue>
    </source>
</reference>
<reference evidence="2" key="2">
    <citation type="submission" date="2020-11" db="EMBL/GenBank/DDBJ databases">
        <authorList>
            <person name="McCartney M.A."/>
            <person name="Auch B."/>
            <person name="Kono T."/>
            <person name="Mallez S."/>
            <person name="Becker A."/>
            <person name="Gohl D.M."/>
            <person name="Silverstein K.A.T."/>
            <person name="Koren S."/>
            <person name="Bechman K.B."/>
            <person name="Herman A."/>
            <person name="Abrahante J.E."/>
            <person name="Garbe J."/>
        </authorList>
    </citation>
    <scope>NUCLEOTIDE SEQUENCE</scope>
    <source>
        <strain evidence="2">Duluth1</strain>
        <tissue evidence="2">Whole animal</tissue>
    </source>
</reference>
<sequence>MSMLRQDELRKQLEDIQRQKEEIIRRHQQGQQSLRSKEEDLKAKLASLAPEELKGSLEILPNNKYGA</sequence>
<keyword evidence="1" id="KW-0175">Coiled coil</keyword>
<gene>
    <name evidence="2" type="ORF">DPMN_156880</name>
</gene>